<proteinExistence type="predicted"/>
<accession>A0A1H7RLH5</accession>
<reference evidence="1 2" key="1">
    <citation type="submission" date="2016-10" db="EMBL/GenBank/DDBJ databases">
        <authorList>
            <person name="de Groot N.N."/>
        </authorList>
    </citation>
    <scope>NUCLEOTIDE SEQUENCE [LARGE SCALE GENOMIC DNA]</scope>
    <source>
        <strain evidence="1 2">DSM 25232</strain>
    </source>
</reference>
<dbReference type="OrthoDB" id="1161776at2"/>
<organism evidence="1 2">
    <name type="scientific">Aquimarina amphilecti</name>
    <dbReference type="NCBI Taxonomy" id="1038014"/>
    <lineage>
        <taxon>Bacteria</taxon>
        <taxon>Pseudomonadati</taxon>
        <taxon>Bacteroidota</taxon>
        <taxon>Flavobacteriia</taxon>
        <taxon>Flavobacteriales</taxon>
        <taxon>Flavobacteriaceae</taxon>
        <taxon>Aquimarina</taxon>
    </lineage>
</organism>
<dbReference type="STRING" id="1038014.SAMN04487910_2788"/>
<dbReference type="AlphaFoldDB" id="A0A1H7RLH5"/>
<dbReference type="EMBL" id="FOAB01000005">
    <property type="protein sequence ID" value="SEL61096.1"/>
    <property type="molecule type" value="Genomic_DNA"/>
</dbReference>
<protein>
    <submittedName>
        <fullName evidence="1">TonB protein C-terminal</fullName>
    </submittedName>
</protein>
<dbReference type="Proteomes" id="UP000198521">
    <property type="component" value="Unassembled WGS sequence"/>
</dbReference>
<keyword evidence="2" id="KW-1185">Reference proteome</keyword>
<name>A0A1H7RLH5_AQUAM</name>
<sequence length="140" mass="16213">MKKYILTTIMIIFIGFFAYSQKKPTTVKCKNKNIERVRKHCVCKDIEQYAKNNYNVRSVSSYAQSGFNRIYTRFNISNDGQIKNIQVKGGSPELEKEAIRTLMSFPDIIPANPQSKTILNSQEFYTILIQFEVKNTITNL</sequence>
<evidence type="ECO:0000313" key="1">
    <source>
        <dbReference type="EMBL" id="SEL61096.1"/>
    </source>
</evidence>
<dbReference type="RefSeq" id="WP_118389035.1">
    <property type="nucleotide sequence ID" value="NZ_FOAB01000005.1"/>
</dbReference>
<evidence type="ECO:0000313" key="2">
    <source>
        <dbReference type="Proteomes" id="UP000198521"/>
    </source>
</evidence>
<gene>
    <name evidence="1" type="ORF">SAMN04487910_2788</name>
</gene>